<reference evidence="1 2" key="2">
    <citation type="journal article" date="2011" name="Stand. Genomic Sci.">
        <title>Complete genome sequence of Truepera radiovictrix type strain (RQ-24).</title>
        <authorList>
            <person name="Ivanova N."/>
            <person name="Rohde C."/>
            <person name="Munk C."/>
            <person name="Nolan M."/>
            <person name="Lucas S."/>
            <person name="Del Rio T.G."/>
            <person name="Tice H."/>
            <person name="Deshpande S."/>
            <person name="Cheng J.F."/>
            <person name="Tapia R."/>
            <person name="Han C."/>
            <person name="Goodwin L."/>
            <person name="Pitluck S."/>
            <person name="Liolios K."/>
            <person name="Mavromatis K."/>
            <person name="Mikhailova N."/>
            <person name="Pati A."/>
            <person name="Chen A."/>
            <person name="Palaniappan K."/>
            <person name="Land M."/>
            <person name="Hauser L."/>
            <person name="Chang Y.J."/>
            <person name="Jeffries C.D."/>
            <person name="Brambilla E."/>
            <person name="Rohde M."/>
            <person name="Goker M."/>
            <person name="Tindall B.J."/>
            <person name="Woyke T."/>
            <person name="Bristow J."/>
            <person name="Eisen J.A."/>
            <person name="Markowitz V."/>
            <person name="Hugenholtz P."/>
            <person name="Kyrpides N.C."/>
            <person name="Klenk H.P."/>
            <person name="Lapidus A."/>
        </authorList>
    </citation>
    <scope>NUCLEOTIDE SEQUENCE [LARGE SCALE GENOMIC DNA]</scope>
    <source>
        <strain evidence="2">DSM 17093 / CIP 108686 / LMG 22925 / RQ-24</strain>
    </source>
</reference>
<dbReference type="STRING" id="649638.Trad_2544"/>
<evidence type="ECO:0000313" key="2">
    <source>
        <dbReference type="Proteomes" id="UP000000379"/>
    </source>
</evidence>
<protein>
    <submittedName>
        <fullName evidence="1">Uncharacterized protein</fullName>
    </submittedName>
</protein>
<dbReference type="KEGG" id="tra:Trad_2544"/>
<dbReference type="Proteomes" id="UP000000379">
    <property type="component" value="Chromosome"/>
</dbReference>
<dbReference type="EMBL" id="CP002049">
    <property type="protein sequence ID" value="ADI15650.1"/>
    <property type="molecule type" value="Genomic_DNA"/>
</dbReference>
<organism evidence="1 2">
    <name type="scientific">Truepera radiovictrix (strain DSM 17093 / CIP 108686 / LMG 22925 / RQ-24)</name>
    <dbReference type="NCBI Taxonomy" id="649638"/>
    <lineage>
        <taxon>Bacteria</taxon>
        <taxon>Thermotogati</taxon>
        <taxon>Deinococcota</taxon>
        <taxon>Deinococci</taxon>
        <taxon>Trueperales</taxon>
        <taxon>Trueperaceae</taxon>
        <taxon>Truepera</taxon>
    </lineage>
</organism>
<dbReference type="HOGENOM" id="CLU_1160694_0_0_0"/>
<dbReference type="AlphaFoldDB" id="D7CTV3"/>
<accession>D7CTV3</accession>
<reference evidence="2" key="1">
    <citation type="submission" date="2010-05" db="EMBL/GenBank/DDBJ databases">
        <title>The complete genome of Truepera radiovictris DSM 17093.</title>
        <authorList>
            <consortium name="US DOE Joint Genome Institute (JGI-PGF)"/>
            <person name="Lucas S."/>
            <person name="Copeland A."/>
            <person name="Lapidus A."/>
            <person name="Glavina del Rio T."/>
            <person name="Dalin E."/>
            <person name="Tice H."/>
            <person name="Bruce D."/>
            <person name="Goodwin L."/>
            <person name="Pitluck S."/>
            <person name="Kyrpides N."/>
            <person name="Mavromatis K."/>
            <person name="Ovchinnikova G."/>
            <person name="Munk A.C."/>
            <person name="Detter J.C."/>
            <person name="Han C."/>
            <person name="Tapia R."/>
            <person name="Land M."/>
            <person name="Hauser L."/>
            <person name="Markowitz V."/>
            <person name="Cheng J.-F."/>
            <person name="Hugenholtz P."/>
            <person name="Woyke T."/>
            <person name="Wu D."/>
            <person name="Tindall B."/>
            <person name="Pomrenke H.G."/>
            <person name="Brambilla E."/>
            <person name="Klenk H.-P."/>
            <person name="Eisen J.A."/>
        </authorList>
    </citation>
    <scope>NUCLEOTIDE SEQUENCE [LARGE SCALE GENOMIC DNA]</scope>
    <source>
        <strain evidence="2">DSM 17093 / CIP 108686 / LMG 22925 / RQ-24</strain>
    </source>
</reference>
<keyword evidence="2" id="KW-1185">Reference proteome</keyword>
<name>D7CTV3_TRURR</name>
<sequence length="239" mass="27188">MLVEVRTPRTLLEKGVAQARSAWLRLRRRVVAYLYESLPPLYAPHLVKPQPGDLSRHWEKLARCAEADRLARETLFKEMREDDPTLADAWSESGGLEDEVRESWERLLTSCSDRYLFPLRSRLQNRVYLIEVSAEADVHATGWTYAETFVGEPQARERLGAAATLVTLPPFGTPYWLAGTVLLDVCTGEAWRVLDRQSRPLELLKNPPSPTVEIEPGGIQPYPVLVLPIQLERLADRHP</sequence>
<evidence type="ECO:0000313" key="1">
    <source>
        <dbReference type="EMBL" id="ADI15650.1"/>
    </source>
</evidence>
<proteinExistence type="predicted"/>
<gene>
    <name evidence="1" type="ordered locus">Trad_2544</name>
</gene>